<feature type="transmembrane region" description="Helical" evidence="1">
    <location>
        <begin position="20"/>
        <end position="41"/>
    </location>
</feature>
<accession>A0A1G9EWF0</accession>
<dbReference type="RefSeq" id="WP_143022108.1">
    <property type="nucleotide sequence ID" value="NZ_FNFB01000011.1"/>
</dbReference>
<keyword evidence="1" id="KW-0472">Membrane</keyword>
<keyword evidence="3" id="KW-1185">Reference proteome</keyword>
<evidence type="ECO:0000313" key="2">
    <source>
        <dbReference type="EMBL" id="SDK80497.1"/>
    </source>
</evidence>
<dbReference type="AlphaFoldDB" id="A0A1G9EWF0"/>
<dbReference type="Proteomes" id="UP000198683">
    <property type="component" value="Unassembled WGS sequence"/>
</dbReference>
<evidence type="ECO:0000256" key="1">
    <source>
        <dbReference type="SAM" id="Phobius"/>
    </source>
</evidence>
<keyword evidence="1" id="KW-1133">Transmembrane helix</keyword>
<dbReference type="EMBL" id="FNFB01000011">
    <property type="protein sequence ID" value="SDK80497.1"/>
    <property type="molecule type" value="Genomic_DNA"/>
</dbReference>
<keyword evidence="1" id="KW-0812">Transmembrane</keyword>
<reference evidence="2 3" key="1">
    <citation type="submission" date="2016-10" db="EMBL/GenBank/DDBJ databases">
        <authorList>
            <person name="de Groot N.N."/>
        </authorList>
    </citation>
    <scope>NUCLEOTIDE SEQUENCE [LARGE SCALE GENOMIC DNA]</scope>
    <source>
        <strain evidence="2 3">CGMCC 4.5681</strain>
    </source>
</reference>
<gene>
    <name evidence="2" type="ORF">SAMN05421874_111157</name>
</gene>
<dbReference type="OrthoDB" id="4068920at2"/>
<name>A0A1G9EWF0_9ACTN</name>
<dbReference type="STRING" id="683260.SAMN05421874_111157"/>
<protein>
    <submittedName>
        <fullName evidence="2">Uncharacterized protein</fullName>
    </submittedName>
</protein>
<organism evidence="2 3">
    <name type="scientific">Nonomuraea maritima</name>
    <dbReference type="NCBI Taxonomy" id="683260"/>
    <lineage>
        <taxon>Bacteria</taxon>
        <taxon>Bacillati</taxon>
        <taxon>Actinomycetota</taxon>
        <taxon>Actinomycetes</taxon>
        <taxon>Streptosporangiales</taxon>
        <taxon>Streptosporangiaceae</taxon>
        <taxon>Nonomuraea</taxon>
    </lineage>
</organism>
<sequence>MSHTTESPGPPDGNQRSKGIAFTVGTGLVIAVGGLLVEYGAVAPWFEDKSDAAVSALPSARPKPAGGVSSTDAEKGGIGGNSYCRELLNGPGTVQWRSCAKVENGSIAFGLKLINTGTRPQTVFAQVKYDDATADPPEQNCPGGGRWPLTVQPNETVITSLQECSVPLRWAHFQGKGWVAASEDEINPAAFRWAPSAHVRPSEGKVTWLWEAGGIREPVPLD</sequence>
<evidence type="ECO:0000313" key="3">
    <source>
        <dbReference type="Proteomes" id="UP000198683"/>
    </source>
</evidence>
<proteinExistence type="predicted"/>